<dbReference type="Proteomes" id="UP000314983">
    <property type="component" value="Chromosome 8"/>
</dbReference>
<evidence type="ECO:0000313" key="1">
    <source>
        <dbReference type="Ensembl" id="ENSEEEP00000060145.1"/>
    </source>
</evidence>
<proteinExistence type="predicted"/>
<reference evidence="1" key="2">
    <citation type="submission" date="2025-08" db="UniProtKB">
        <authorList>
            <consortium name="Ensembl"/>
        </authorList>
    </citation>
    <scope>IDENTIFICATION</scope>
</reference>
<dbReference type="Ensembl" id="ENSEEET00000059677.1">
    <property type="protein sequence ID" value="ENSEEEP00000060145.1"/>
    <property type="gene ID" value="ENSEEEG00000026109.1"/>
</dbReference>
<evidence type="ECO:0000313" key="2">
    <source>
        <dbReference type="Proteomes" id="UP000314983"/>
    </source>
</evidence>
<dbReference type="InterPro" id="IPR029055">
    <property type="entry name" value="Ntn_hydrolases_N"/>
</dbReference>
<organism evidence="1 2">
    <name type="scientific">Electrophorus electricus</name>
    <name type="common">Electric eel</name>
    <name type="synonym">Gymnotus electricus</name>
    <dbReference type="NCBI Taxonomy" id="8005"/>
    <lineage>
        <taxon>Eukaryota</taxon>
        <taxon>Metazoa</taxon>
        <taxon>Chordata</taxon>
        <taxon>Craniata</taxon>
        <taxon>Vertebrata</taxon>
        <taxon>Euteleostomi</taxon>
        <taxon>Actinopterygii</taxon>
        <taxon>Neopterygii</taxon>
        <taxon>Teleostei</taxon>
        <taxon>Ostariophysi</taxon>
        <taxon>Gymnotiformes</taxon>
        <taxon>Gymnotoidei</taxon>
        <taxon>Gymnotidae</taxon>
        <taxon>Electrophorus</taxon>
    </lineage>
</organism>
<dbReference type="Gene3D" id="3.60.20.10">
    <property type="entry name" value="Glutamine Phosphoribosylpyrophosphate, subunit 1, domain 1"/>
    <property type="match status" value="1"/>
</dbReference>
<sequence>KWYSEHSFSLSTISPVGKLEQLEYAVAAGAPSVGIKVSNGVVLSVHKVEHITKHIGMVYIGMGPDYRYAIFKCSQNNFCV</sequence>
<dbReference type="AlphaFoldDB" id="A0AAY5ET50"/>
<protein>
    <submittedName>
        <fullName evidence="1">Uncharacterized protein</fullName>
    </submittedName>
</protein>
<reference evidence="1" key="3">
    <citation type="submission" date="2025-09" db="UniProtKB">
        <authorList>
            <consortium name="Ensembl"/>
        </authorList>
    </citation>
    <scope>IDENTIFICATION</scope>
</reference>
<dbReference type="SUPFAM" id="SSF56235">
    <property type="entry name" value="N-terminal nucleophile aminohydrolases (Ntn hydrolases)"/>
    <property type="match status" value="1"/>
</dbReference>
<name>A0AAY5ET50_ELEEL</name>
<reference evidence="1 2" key="1">
    <citation type="submission" date="2020-05" db="EMBL/GenBank/DDBJ databases">
        <title>Electrophorus electricus (electric eel) genome, fEleEle1, primary haplotype.</title>
        <authorList>
            <person name="Myers G."/>
            <person name="Meyer A."/>
            <person name="Fedrigo O."/>
            <person name="Formenti G."/>
            <person name="Rhie A."/>
            <person name="Tracey A."/>
            <person name="Sims Y."/>
            <person name="Jarvis E.D."/>
        </authorList>
    </citation>
    <scope>NUCLEOTIDE SEQUENCE [LARGE SCALE GENOMIC DNA]</scope>
</reference>
<keyword evidence="2" id="KW-1185">Reference proteome</keyword>
<accession>A0AAY5ET50</accession>